<proteinExistence type="predicted"/>
<dbReference type="AlphaFoldDB" id="A0A392UHM9"/>
<keyword evidence="2" id="KW-1185">Reference proteome</keyword>
<name>A0A392UHM9_9FABA</name>
<evidence type="ECO:0000313" key="2">
    <source>
        <dbReference type="Proteomes" id="UP000265520"/>
    </source>
</evidence>
<organism evidence="1 2">
    <name type="scientific">Trifolium medium</name>
    <dbReference type="NCBI Taxonomy" id="97028"/>
    <lineage>
        <taxon>Eukaryota</taxon>
        <taxon>Viridiplantae</taxon>
        <taxon>Streptophyta</taxon>
        <taxon>Embryophyta</taxon>
        <taxon>Tracheophyta</taxon>
        <taxon>Spermatophyta</taxon>
        <taxon>Magnoliopsida</taxon>
        <taxon>eudicotyledons</taxon>
        <taxon>Gunneridae</taxon>
        <taxon>Pentapetalae</taxon>
        <taxon>rosids</taxon>
        <taxon>fabids</taxon>
        <taxon>Fabales</taxon>
        <taxon>Fabaceae</taxon>
        <taxon>Papilionoideae</taxon>
        <taxon>50 kb inversion clade</taxon>
        <taxon>NPAAA clade</taxon>
        <taxon>Hologalegina</taxon>
        <taxon>IRL clade</taxon>
        <taxon>Trifolieae</taxon>
        <taxon>Trifolium</taxon>
    </lineage>
</organism>
<sequence length="38" mass="4245">PKQKDALNNSGRPVIKSYNGDYCKEDCRQTDLFKVVGG</sequence>
<comment type="caution">
    <text evidence="1">The sequence shown here is derived from an EMBL/GenBank/DDBJ whole genome shotgun (WGS) entry which is preliminary data.</text>
</comment>
<accession>A0A392UHM9</accession>
<protein>
    <submittedName>
        <fullName evidence="1">Uncharacterized protein</fullName>
    </submittedName>
</protein>
<dbReference type="EMBL" id="LXQA010830531">
    <property type="protein sequence ID" value="MCI73061.1"/>
    <property type="molecule type" value="Genomic_DNA"/>
</dbReference>
<reference evidence="1 2" key="1">
    <citation type="journal article" date="2018" name="Front. Plant Sci.">
        <title>Red Clover (Trifolium pratense) and Zigzag Clover (T. medium) - A Picture of Genomic Similarities and Differences.</title>
        <authorList>
            <person name="Dluhosova J."/>
            <person name="Istvanek J."/>
            <person name="Nedelnik J."/>
            <person name="Repkova J."/>
        </authorList>
    </citation>
    <scope>NUCLEOTIDE SEQUENCE [LARGE SCALE GENOMIC DNA]</scope>
    <source>
        <strain evidence="2">cv. 10/8</strain>
        <tissue evidence="1">Leaf</tissue>
    </source>
</reference>
<feature type="non-terminal residue" evidence="1">
    <location>
        <position position="1"/>
    </location>
</feature>
<evidence type="ECO:0000313" key="1">
    <source>
        <dbReference type="EMBL" id="MCI73061.1"/>
    </source>
</evidence>
<dbReference type="Proteomes" id="UP000265520">
    <property type="component" value="Unassembled WGS sequence"/>
</dbReference>